<reference evidence="2 3" key="1">
    <citation type="submission" date="2023-03" db="EMBL/GenBank/DDBJ databases">
        <title>High recombination rates correlate with genetic variation in Cardiocondyla obscurior ants.</title>
        <authorList>
            <person name="Errbii M."/>
        </authorList>
    </citation>
    <scope>NUCLEOTIDE SEQUENCE [LARGE SCALE GENOMIC DNA]</scope>
    <source>
        <strain evidence="2">Alpha-2009</strain>
        <tissue evidence="2">Whole body</tissue>
    </source>
</reference>
<name>A0AAW2EDS7_9HYME</name>
<gene>
    <name evidence="2" type="ORF">PUN28_018878</name>
</gene>
<proteinExistence type="predicted"/>
<evidence type="ECO:0000313" key="2">
    <source>
        <dbReference type="EMBL" id="KAL0101357.1"/>
    </source>
</evidence>
<dbReference type="Proteomes" id="UP001430953">
    <property type="component" value="Unassembled WGS sequence"/>
</dbReference>
<protein>
    <submittedName>
        <fullName evidence="2">Uncharacterized protein</fullName>
    </submittedName>
</protein>
<feature type="region of interest" description="Disordered" evidence="1">
    <location>
        <begin position="1"/>
        <end position="30"/>
    </location>
</feature>
<keyword evidence="3" id="KW-1185">Reference proteome</keyword>
<dbReference type="EMBL" id="JADYXP020000024">
    <property type="protein sequence ID" value="KAL0101357.1"/>
    <property type="molecule type" value="Genomic_DNA"/>
</dbReference>
<accession>A0AAW2EDS7</accession>
<feature type="compositionally biased region" description="Basic and acidic residues" evidence="1">
    <location>
        <begin position="7"/>
        <end position="16"/>
    </location>
</feature>
<dbReference type="AlphaFoldDB" id="A0AAW2EDS7"/>
<sequence>MVGRQSGGDERGRDAVGGEEAASPGDQWTQPRGALHSLGYYVVSPPLRSNTMPAATYYARCYYTGRPSHLPRSVPLLFCLPLADCAFSPRVSSRCIRATRFSLSLSLPLFIFRSVPFTPFVGATRAPTASRANFDPPMVARHLNQKRSGASASKQCRLCRVTYRVIALYVLKKSLSYECRGSVLD</sequence>
<evidence type="ECO:0000313" key="3">
    <source>
        <dbReference type="Proteomes" id="UP001430953"/>
    </source>
</evidence>
<organism evidence="2 3">
    <name type="scientific">Cardiocondyla obscurior</name>
    <dbReference type="NCBI Taxonomy" id="286306"/>
    <lineage>
        <taxon>Eukaryota</taxon>
        <taxon>Metazoa</taxon>
        <taxon>Ecdysozoa</taxon>
        <taxon>Arthropoda</taxon>
        <taxon>Hexapoda</taxon>
        <taxon>Insecta</taxon>
        <taxon>Pterygota</taxon>
        <taxon>Neoptera</taxon>
        <taxon>Endopterygota</taxon>
        <taxon>Hymenoptera</taxon>
        <taxon>Apocrita</taxon>
        <taxon>Aculeata</taxon>
        <taxon>Formicoidea</taxon>
        <taxon>Formicidae</taxon>
        <taxon>Myrmicinae</taxon>
        <taxon>Cardiocondyla</taxon>
    </lineage>
</organism>
<evidence type="ECO:0000256" key="1">
    <source>
        <dbReference type="SAM" id="MobiDB-lite"/>
    </source>
</evidence>
<comment type="caution">
    <text evidence="2">The sequence shown here is derived from an EMBL/GenBank/DDBJ whole genome shotgun (WGS) entry which is preliminary data.</text>
</comment>